<comment type="caution">
    <text evidence="5">The sequence shown here is derived from an EMBL/GenBank/DDBJ whole genome shotgun (WGS) entry which is preliminary data.</text>
</comment>
<keyword evidence="2" id="KW-0812">Transmembrane</keyword>
<dbReference type="Pfam" id="PF08341">
    <property type="entry name" value="TED"/>
    <property type="match status" value="1"/>
</dbReference>
<dbReference type="RefSeq" id="WP_203378846.1">
    <property type="nucleotide sequence ID" value="NZ_JAENHP010000008.1"/>
</dbReference>
<evidence type="ECO:0000259" key="4">
    <source>
        <dbReference type="Pfam" id="PF08341"/>
    </source>
</evidence>
<proteinExistence type="predicted"/>
<sequence length="390" mass="39753">MRNRLWGRIIPMVVAGAGLLLGSALPATAAEDDELTATARPDGTSRTLMLGGKATTVRGLEMTVDGGQVVPAFSLSFRPAFTGEIDYSDATWAESGVGNISNVQWILEHGFPSGNRADLIAAAGVRVPPGVSKATVDQLLRLGTQAAVWHQTNNVTLNAWRAGAGLGAENQYAVIKKVYDYLTRVDIALFQPQRTVTIIEPGYADGPDLAVNGPGGLIKIEVEDGYAITDGRFEGGTWLVTQVRNGGGFLMASTERGVPAKVTATAPHAVTPGQVFVAEGGSAQPLTPAVAYGEPVSATFEKQYGVWSGPAPTPSPTAPAAGPTTPPTSSSPAAPATTAAGGEGGEGGEGGGLPVTGAPTGAALTGGAALLVAGAVLLFLVRRRRLSFSS</sequence>
<protein>
    <submittedName>
        <fullName evidence="5">Thioester domain-containing protein</fullName>
    </submittedName>
</protein>
<feature type="compositionally biased region" description="Low complexity" evidence="1">
    <location>
        <begin position="318"/>
        <end position="340"/>
    </location>
</feature>
<dbReference type="EMBL" id="JAENHP010000008">
    <property type="protein sequence ID" value="MBM2618839.1"/>
    <property type="molecule type" value="Genomic_DNA"/>
</dbReference>
<reference evidence="5 6" key="1">
    <citation type="submission" date="2021-01" db="EMBL/GenBank/DDBJ databases">
        <title>Actinoplanes sp. nov. LDG1-06 isolated from lichen.</title>
        <authorList>
            <person name="Saeng-In P."/>
            <person name="Phongsopitanun W."/>
            <person name="Kanchanasin P."/>
            <person name="Yuki M."/>
            <person name="Kudo T."/>
            <person name="Ohkuma M."/>
            <person name="Tanasupawat S."/>
        </authorList>
    </citation>
    <scope>NUCLEOTIDE SEQUENCE [LARGE SCALE GENOMIC DNA]</scope>
    <source>
        <strain evidence="5 6">LDG1-06</strain>
    </source>
</reference>
<evidence type="ECO:0000313" key="6">
    <source>
        <dbReference type="Proteomes" id="UP000632138"/>
    </source>
</evidence>
<evidence type="ECO:0000313" key="5">
    <source>
        <dbReference type="EMBL" id="MBM2618839.1"/>
    </source>
</evidence>
<dbReference type="Proteomes" id="UP000632138">
    <property type="component" value="Unassembled WGS sequence"/>
</dbReference>
<feature type="chain" id="PRO_5045794711" evidence="3">
    <location>
        <begin position="30"/>
        <end position="390"/>
    </location>
</feature>
<feature type="domain" description="Thioester" evidence="4">
    <location>
        <begin position="99"/>
        <end position="183"/>
    </location>
</feature>
<name>A0ABS2AG72_9ACTN</name>
<feature type="transmembrane region" description="Helical" evidence="2">
    <location>
        <begin position="362"/>
        <end position="381"/>
    </location>
</feature>
<keyword evidence="3" id="KW-0732">Signal</keyword>
<keyword evidence="2" id="KW-1133">Transmembrane helix</keyword>
<dbReference type="InterPro" id="IPR013552">
    <property type="entry name" value="Thioester_dom"/>
</dbReference>
<feature type="region of interest" description="Disordered" evidence="1">
    <location>
        <begin position="307"/>
        <end position="356"/>
    </location>
</feature>
<evidence type="ECO:0000256" key="1">
    <source>
        <dbReference type="SAM" id="MobiDB-lite"/>
    </source>
</evidence>
<evidence type="ECO:0000256" key="3">
    <source>
        <dbReference type="SAM" id="SignalP"/>
    </source>
</evidence>
<organism evidence="5 6">
    <name type="scientific">Paractinoplanes ovalisporus</name>
    <dbReference type="NCBI Taxonomy" id="2810368"/>
    <lineage>
        <taxon>Bacteria</taxon>
        <taxon>Bacillati</taxon>
        <taxon>Actinomycetota</taxon>
        <taxon>Actinomycetes</taxon>
        <taxon>Micromonosporales</taxon>
        <taxon>Micromonosporaceae</taxon>
        <taxon>Paractinoplanes</taxon>
    </lineage>
</organism>
<evidence type="ECO:0000256" key="2">
    <source>
        <dbReference type="SAM" id="Phobius"/>
    </source>
</evidence>
<gene>
    <name evidence="5" type="ORF">JIG36_25095</name>
</gene>
<feature type="compositionally biased region" description="Gly residues" evidence="1">
    <location>
        <begin position="341"/>
        <end position="354"/>
    </location>
</feature>
<keyword evidence="6" id="KW-1185">Reference proteome</keyword>
<feature type="signal peptide" evidence="3">
    <location>
        <begin position="1"/>
        <end position="29"/>
    </location>
</feature>
<keyword evidence="2" id="KW-0472">Membrane</keyword>
<accession>A0ABS2AG72</accession>